<organism evidence="2 3">
    <name type="scientific">Paraliobacillus quinghaiensis</name>
    <dbReference type="NCBI Taxonomy" id="470815"/>
    <lineage>
        <taxon>Bacteria</taxon>
        <taxon>Bacillati</taxon>
        <taxon>Bacillota</taxon>
        <taxon>Bacilli</taxon>
        <taxon>Bacillales</taxon>
        <taxon>Bacillaceae</taxon>
        <taxon>Paraliobacillus</taxon>
    </lineage>
</organism>
<evidence type="ECO:0000313" key="2">
    <source>
        <dbReference type="EMBL" id="GGM18359.1"/>
    </source>
</evidence>
<keyword evidence="1" id="KW-0812">Transmembrane</keyword>
<keyword evidence="3" id="KW-1185">Reference proteome</keyword>
<dbReference type="EMBL" id="BMLG01000001">
    <property type="protein sequence ID" value="GGM18359.1"/>
    <property type="molecule type" value="Genomic_DNA"/>
</dbReference>
<feature type="transmembrane region" description="Helical" evidence="1">
    <location>
        <begin position="43"/>
        <end position="64"/>
    </location>
</feature>
<accession>A0A917TCY9</accession>
<dbReference type="RefSeq" id="WP_229666572.1">
    <property type="nucleotide sequence ID" value="NZ_BMLG01000001.1"/>
</dbReference>
<proteinExistence type="predicted"/>
<evidence type="ECO:0000256" key="1">
    <source>
        <dbReference type="SAM" id="Phobius"/>
    </source>
</evidence>
<reference evidence="2" key="1">
    <citation type="journal article" date="2014" name="Int. J. Syst. Evol. Microbiol.">
        <title>Complete genome sequence of Corynebacterium casei LMG S-19264T (=DSM 44701T), isolated from a smear-ripened cheese.</title>
        <authorList>
            <consortium name="US DOE Joint Genome Institute (JGI-PGF)"/>
            <person name="Walter F."/>
            <person name="Albersmeier A."/>
            <person name="Kalinowski J."/>
            <person name="Ruckert C."/>
        </authorList>
    </citation>
    <scope>NUCLEOTIDE SEQUENCE</scope>
    <source>
        <strain evidence="2">CGMCC 1.6333</strain>
    </source>
</reference>
<dbReference type="Proteomes" id="UP000618460">
    <property type="component" value="Unassembled WGS sequence"/>
</dbReference>
<dbReference type="AlphaFoldDB" id="A0A917TCY9"/>
<keyword evidence="1" id="KW-0472">Membrane</keyword>
<comment type="caution">
    <text evidence="2">The sequence shown here is derived from an EMBL/GenBank/DDBJ whole genome shotgun (WGS) entry which is preliminary data.</text>
</comment>
<feature type="transmembrane region" description="Helical" evidence="1">
    <location>
        <begin position="20"/>
        <end position="37"/>
    </location>
</feature>
<keyword evidence="1" id="KW-1133">Transmembrane helix</keyword>
<evidence type="ECO:0000313" key="3">
    <source>
        <dbReference type="Proteomes" id="UP000618460"/>
    </source>
</evidence>
<reference evidence="2" key="2">
    <citation type="submission" date="2020-09" db="EMBL/GenBank/DDBJ databases">
        <authorList>
            <person name="Sun Q."/>
            <person name="Zhou Y."/>
        </authorList>
    </citation>
    <scope>NUCLEOTIDE SEQUENCE</scope>
    <source>
        <strain evidence="2">CGMCC 1.6333</strain>
    </source>
</reference>
<name>A0A917TCY9_9BACI</name>
<gene>
    <name evidence="2" type="ORF">GCM10011351_00180</name>
</gene>
<protein>
    <submittedName>
        <fullName evidence="2">Uncharacterized protein</fullName>
    </submittedName>
</protein>
<sequence>MDETQWDIKEVKRLKKKQLVQYNLLMLLIFVLFGYLVENNKEFVLNVFFAVFFWWITAIMLYTLNTGKPIGTKTSRRLQEFDRDRL</sequence>